<proteinExistence type="predicted"/>
<dbReference type="PANTHER" id="PTHR33148:SF50">
    <property type="entry name" value="DUF4228 DOMAIN-CONTAINING PROTEIN"/>
    <property type="match status" value="1"/>
</dbReference>
<gene>
    <name evidence="2" type="ORF">TIFTF001_006171</name>
</gene>
<evidence type="ECO:0000313" key="2">
    <source>
        <dbReference type="EMBL" id="GMN36628.1"/>
    </source>
</evidence>
<keyword evidence="3" id="KW-1185">Reference proteome</keyword>
<dbReference type="Pfam" id="PF14009">
    <property type="entry name" value="PADRE"/>
    <property type="match status" value="1"/>
</dbReference>
<protein>
    <submittedName>
        <fullName evidence="2">Uncharacterized protein</fullName>
    </submittedName>
</protein>
<dbReference type="InterPro" id="IPR025322">
    <property type="entry name" value="PADRE_dom"/>
</dbReference>
<feature type="region of interest" description="Disordered" evidence="1">
    <location>
        <begin position="143"/>
        <end position="164"/>
    </location>
</feature>
<dbReference type="EMBL" id="BTGU01000006">
    <property type="protein sequence ID" value="GMN36628.1"/>
    <property type="molecule type" value="Genomic_DNA"/>
</dbReference>
<comment type="caution">
    <text evidence="2">The sequence shown here is derived from an EMBL/GenBank/DDBJ whole genome shotgun (WGS) entry which is preliminary data.</text>
</comment>
<reference evidence="2" key="1">
    <citation type="submission" date="2023-07" db="EMBL/GenBank/DDBJ databases">
        <title>draft genome sequence of fig (Ficus carica).</title>
        <authorList>
            <person name="Takahashi T."/>
            <person name="Nishimura K."/>
        </authorList>
    </citation>
    <scope>NUCLEOTIDE SEQUENCE</scope>
</reference>
<accession>A0AA87ZZX1</accession>
<dbReference type="PANTHER" id="PTHR33148">
    <property type="entry name" value="PLASTID MOVEMENT IMPAIRED PROTEIN-RELATED"/>
    <property type="match status" value="1"/>
</dbReference>
<name>A0AA87ZZX1_FICCA</name>
<sequence length="164" mass="18588">MGNCVNVLSYKPISEKVRVVTNNGRVLEFEGLTPVKKITTSGAYKGYNLVHHSQPFSPLSPKYKLEPGEVYYLVPRGLISPKVVLDHDHHDDHDDQTKRQKIKIVVTREQLELLLLRSCSKQLQFKDVCVGVLSESFFGFNEEEGSSKWRPSLASIEEAQEEMG</sequence>
<dbReference type="Proteomes" id="UP001187192">
    <property type="component" value="Unassembled WGS sequence"/>
</dbReference>
<organism evidence="2 3">
    <name type="scientific">Ficus carica</name>
    <name type="common">Common fig</name>
    <dbReference type="NCBI Taxonomy" id="3494"/>
    <lineage>
        <taxon>Eukaryota</taxon>
        <taxon>Viridiplantae</taxon>
        <taxon>Streptophyta</taxon>
        <taxon>Embryophyta</taxon>
        <taxon>Tracheophyta</taxon>
        <taxon>Spermatophyta</taxon>
        <taxon>Magnoliopsida</taxon>
        <taxon>eudicotyledons</taxon>
        <taxon>Gunneridae</taxon>
        <taxon>Pentapetalae</taxon>
        <taxon>rosids</taxon>
        <taxon>fabids</taxon>
        <taxon>Rosales</taxon>
        <taxon>Moraceae</taxon>
        <taxon>Ficeae</taxon>
        <taxon>Ficus</taxon>
    </lineage>
</organism>
<evidence type="ECO:0000313" key="3">
    <source>
        <dbReference type="Proteomes" id="UP001187192"/>
    </source>
</evidence>
<dbReference type="AlphaFoldDB" id="A0AA87ZZX1"/>
<evidence type="ECO:0000256" key="1">
    <source>
        <dbReference type="SAM" id="MobiDB-lite"/>
    </source>
</evidence>